<keyword evidence="15" id="KW-0449">Lipoprotein</keyword>
<dbReference type="Proteomes" id="UP000199581">
    <property type="component" value="Unassembled WGS sequence"/>
</dbReference>
<dbReference type="EMBL" id="FOTO01000008">
    <property type="protein sequence ID" value="SFL88190.1"/>
    <property type="molecule type" value="Genomic_DNA"/>
</dbReference>
<evidence type="ECO:0000256" key="14">
    <source>
        <dbReference type="PIRSR" id="PIRSR006268-2"/>
    </source>
</evidence>
<evidence type="ECO:0000256" key="2">
    <source>
        <dbReference type="ARBA" id="ARBA00011771"/>
    </source>
</evidence>
<dbReference type="Pfam" id="PF02424">
    <property type="entry name" value="ApbE"/>
    <property type="match status" value="1"/>
</dbReference>
<gene>
    <name evidence="15" type="ORF">SAMN05421830_10898</name>
</gene>
<keyword evidence="7 13" id="KW-0479">Metal-binding</keyword>
<dbReference type="NCBIfam" id="TIGR01409">
    <property type="entry name" value="TAT_signal_seq"/>
    <property type="match status" value="1"/>
</dbReference>
<accession>A0A8G2C3X9</accession>
<comment type="similarity">
    <text evidence="13">Belongs to the ApbE family.</text>
</comment>
<dbReference type="GO" id="GO:0046872">
    <property type="term" value="F:metal ion binding"/>
    <property type="evidence" value="ECO:0007669"/>
    <property type="project" value="UniProtKB-UniRule"/>
</dbReference>
<sequence>MKHGTHTQDRRDFLKKLAVLAGGAALAPALRVVPAMAAVGLVTTTEKRMLMGTIVGMTVMTPSTNQGQEAIGRAFDEMNRLIGILSRFDSNTALSVLNVHGRLSGSPQELLDVMAHGRTLHRQSGGRFDMTVAPVVNLMERSKGRPDARELKEALALVDTGRLRQTGSDLKFAASGMGATLDGIAKGYIADCAADTLKSLGVVHYMIDAGGDIRVQGSPKGDGRPWRIAIEDPDKQGDYPAVIEMRSGAVATSGGYEVYFDSSRKSTHLINPETGTSPQYIKSVSVQAPTVMQADGLATALSLMSPREALRLTSSLPGHSCLLVTSTGARLASPEWS</sequence>
<comment type="cofactor">
    <cofactor evidence="14">
        <name>Mg(2+)</name>
        <dbReference type="ChEBI" id="CHEBI:18420"/>
    </cofactor>
    <cofactor evidence="14">
        <name>Mn(2+)</name>
        <dbReference type="ChEBI" id="CHEBI:29035"/>
    </cofactor>
    <text evidence="14">Magnesium. Can also use manganese.</text>
</comment>
<proteinExistence type="inferred from homology"/>
<feature type="binding site" evidence="14">
    <location>
        <position position="295"/>
    </location>
    <ligand>
        <name>Mg(2+)</name>
        <dbReference type="ChEBI" id="CHEBI:18420"/>
    </ligand>
</feature>
<evidence type="ECO:0000256" key="3">
    <source>
        <dbReference type="ARBA" id="ARBA00011955"/>
    </source>
</evidence>
<evidence type="ECO:0000313" key="15">
    <source>
        <dbReference type="EMBL" id="SFL88190.1"/>
    </source>
</evidence>
<keyword evidence="10" id="KW-0411">Iron-sulfur</keyword>
<reference evidence="15 16" key="1">
    <citation type="submission" date="2016-10" db="EMBL/GenBank/DDBJ databases">
        <authorList>
            <person name="Varghese N."/>
            <person name="Submissions S."/>
        </authorList>
    </citation>
    <scope>NUCLEOTIDE SEQUENCE [LARGE SCALE GENOMIC DNA]</scope>
    <source>
        <strain evidence="15 16">DSM 1741</strain>
    </source>
</reference>
<dbReference type="PROSITE" id="PS51318">
    <property type="entry name" value="TAT"/>
    <property type="match status" value="1"/>
</dbReference>
<comment type="subunit">
    <text evidence="2">Heterodimer of a large and a small subunit.</text>
</comment>
<name>A0A8G2C3X9_DESNO</name>
<evidence type="ECO:0000313" key="16">
    <source>
        <dbReference type="Proteomes" id="UP000199581"/>
    </source>
</evidence>
<comment type="caution">
    <text evidence="15">The sequence shown here is derived from an EMBL/GenBank/DDBJ whole genome shotgun (WGS) entry which is preliminary data.</text>
</comment>
<dbReference type="InterPro" id="IPR006311">
    <property type="entry name" value="TAT_signal"/>
</dbReference>
<keyword evidence="9 13" id="KW-0460">Magnesium</keyword>
<feature type="binding site" evidence="14">
    <location>
        <position position="299"/>
    </location>
    <ligand>
        <name>Mg(2+)</name>
        <dbReference type="ChEBI" id="CHEBI:18420"/>
    </ligand>
</feature>
<dbReference type="OrthoDB" id="9778595at2"/>
<organism evidence="15 16">
    <name type="scientific">Desulfomicrobium norvegicum (strain DSM 1741 / NCIMB 8310)</name>
    <name type="common">Desulfovibrio baculatus (strain Norway 4)</name>
    <name type="synonym">Desulfovibrio desulfuricans (strain Norway 4)</name>
    <dbReference type="NCBI Taxonomy" id="52561"/>
    <lineage>
        <taxon>Bacteria</taxon>
        <taxon>Pseudomonadati</taxon>
        <taxon>Thermodesulfobacteriota</taxon>
        <taxon>Desulfovibrionia</taxon>
        <taxon>Desulfovibrionales</taxon>
        <taxon>Desulfomicrobiaceae</taxon>
        <taxon>Desulfomicrobium</taxon>
    </lineage>
</organism>
<dbReference type="InterPro" id="IPR024932">
    <property type="entry name" value="ApbE"/>
</dbReference>
<dbReference type="PANTHER" id="PTHR30040:SF2">
    <property type="entry name" value="FAD:PROTEIN FMN TRANSFERASE"/>
    <property type="match status" value="1"/>
</dbReference>
<dbReference type="InterPro" id="IPR003374">
    <property type="entry name" value="ApbE-like_sf"/>
</dbReference>
<evidence type="ECO:0000256" key="7">
    <source>
        <dbReference type="ARBA" id="ARBA00022723"/>
    </source>
</evidence>
<dbReference type="GO" id="GO:0051536">
    <property type="term" value="F:iron-sulfur cluster binding"/>
    <property type="evidence" value="ECO:0007669"/>
    <property type="project" value="UniProtKB-KW"/>
</dbReference>
<dbReference type="InterPro" id="IPR019546">
    <property type="entry name" value="TAT_signal_bac_arc"/>
</dbReference>
<dbReference type="AlphaFoldDB" id="A0A8G2C3X9"/>
<keyword evidence="6 13" id="KW-0808">Transferase</keyword>
<keyword evidence="10" id="KW-0408">Iron</keyword>
<dbReference type="SUPFAM" id="SSF143631">
    <property type="entry name" value="ApbE-like"/>
    <property type="match status" value="1"/>
</dbReference>
<dbReference type="PANTHER" id="PTHR30040">
    <property type="entry name" value="THIAMINE BIOSYNTHESIS LIPOPROTEIN APBE"/>
    <property type="match status" value="1"/>
</dbReference>
<comment type="subcellular location">
    <subcellularLocation>
        <location evidence="1">Periplasm</location>
    </subcellularLocation>
</comment>
<evidence type="ECO:0000256" key="5">
    <source>
        <dbReference type="ARBA" id="ARBA00022630"/>
    </source>
</evidence>
<comment type="catalytic activity">
    <reaction evidence="12 13">
        <text>L-threonyl-[protein] + FAD = FMN-L-threonyl-[protein] + AMP + H(+)</text>
        <dbReference type="Rhea" id="RHEA:36847"/>
        <dbReference type="Rhea" id="RHEA-COMP:11060"/>
        <dbReference type="Rhea" id="RHEA-COMP:11061"/>
        <dbReference type="ChEBI" id="CHEBI:15378"/>
        <dbReference type="ChEBI" id="CHEBI:30013"/>
        <dbReference type="ChEBI" id="CHEBI:57692"/>
        <dbReference type="ChEBI" id="CHEBI:74257"/>
        <dbReference type="ChEBI" id="CHEBI:456215"/>
        <dbReference type="EC" id="2.7.1.180"/>
    </reaction>
</comment>
<protein>
    <recommendedName>
        <fullName evidence="4 13">FAD:protein FMN transferase</fullName>
        <ecNumber evidence="3 13">2.7.1.180</ecNumber>
    </recommendedName>
    <alternativeName>
        <fullName evidence="11 13">Flavin transferase</fullName>
    </alternativeName>
</protein>
<keyword evidence="5 13" id="KW-0285">Flavoprotein</keyword>
<dbReference type="GO" id="GO:0042597">
    <property type="term" value="C:periplasmic space"/>
    <property type="evidence" value="ECO:0007669"/>
    <property type="project" value="UniProtKB-SubCell"/>
</dbReference>
<evidence type="ECO:0000256" key="12">
    <source>
        <dbReference type="ARBA" id="ARBA00048540"/>
    </source>
</evidence>
<evidence type="ECO:0000256" key="6">
    <source>
        <dbReference type="ARBA" id="ARBA00022679"/>
    </source>
</evidence>
<evidence type="ECO:0000256" key="10">
    <source>
        <dbReference type="ARBA" id="ARBA00023014"/>
    </source>
</evidence>
<evidence type="ECO:0000256" key="8">
    <source>
        <dbReference type="ARBA" id="ARBA00022827"/>
    </source>
</evidence>
<evidence type="ECO:0000256" key="1">
    <source>
        <dbReference type="ARBA" id="ARBA00004418"/>
    </source>
</evidence>
<keyword evidence="8 13" id="KW-0274">FAD</keyword>
<keyword evidence="16" id="KW-1185">Reference proteome</keyword>
<evidence type="ECO:0000256" key="13">
    <source>
        <dbReference type="PIRNR" id="PIRNR006268"/>
    </source>
</evidence>
<evidence type="ECO:0000256" key="4">
    <source>
        <dbReference type="ARBA" id="ARBA00016337"/>
    </source>
</evidence>
<feature type="binding site" evidence="14">
    <location>
        <position position="183"/>
    </location>
    <ligand>
        <name>Mg(2+)</name>
        <dbReference type="ChEBI" id="CHEBI:18420"/>
    </ligand>
</feature>
<dbReference type="Gene3D" id="3.10.520.10">
    <property type="entry name" value="ApbE-like domains"/>
    <property type="match status" value="1"/>
</dbReference>
<dbReference type="EC" id="2.7.1.180" evidence="3 13"/>
<dbReference type="RefSeq" id="WP_092192844.1">
    <property type="nucleotide sequence ID" value="NZ_FOTO01000008.1"/>
</dbReference>
<evidence type="ECO:0000256" key="9">
    <source>
        <dbReference type="ARBA" id="ARBA00022842"/>
    </source>
</evidence>
<dbReference type="PIRSF" id="PIRSF006268">
    <property type="entry name" value="ApbE"/>
    <property type="match status" value="1"/>
</dbReference>
<evidence type="ECO:0000256" key="11">
    <source>
        <dbReference type="ARBA" id="ARBA00031306"/>
    </source>
</evidence>
<dbReference type="GO" id="GO:0016740">
    <property type="term" value="F:transferase activity"/>
    <property type="evidence" value="ECO:0007669"/>
    <property type="project" value="UniProtKB-UniRule"/>
</dbReference>